<dbReference type="NCBIfam" id="TIGR01391">
    <property type="entry name" value="dnaG"/>
    <property type="match status" value="1"/>
</dbReference>
<keyword evidence="6 12" id="KW-0479">Metal-binding</keyword>
<evidence type="ECO:0000256" key="5">
    <source>
        <dbReference type="ARBA" id="ARBA00022705"/>
    </source>
</evidence>
<dbReference type="GO" id="GO:0005737">
    <property type="term" value="C:cytoplasm"/>
    <property type="evidence" value="ECO:0007669"/>
    <property type="project" value="TreeGrafter"/>
</dbReference>
<evidence type="ECO:0000256" key="4">
    <source>
        <dbReference type="ARBA" id="ARBA00022695"/>
    </source>
</evidence>
<evidence type="ECO:0000256" key="13">
    <source>
        <dbReference type="SAM" id="MobiDB-lite"/>
    </source>
</evidence>
<evidence type="ECO:0000256" key="11">
    <source>
        <dbReference type="ARBA" id="ARBA00023163"/>
    </source>
</evidence>
<dbReference type="FunFam" id="3.90.980.10:FF:000001">
    <property type="entry name" value="DNA primase"/>
    <property type="match status" value="1"/>
</dbReference>
<reference evidence="15 16" key="2">
    <citation type="submission" date="2018-04" db="EMBL/GenBank/DDBJ databases">
        <title>Thauera lacus sp. nov., isolated from an saline lake in Inner Mongolia, China.</title>
        <authorList>
            <person name="Liang Q.-Y."/>
        </authorList>
    </citation>
    <scope>NUCLEOTIDE SEQUENCE [LARGE SCALE GENOMIC DNA]</scope>
    <source>
        <strain evidence="15 16">D20</strain>
    </source>
</reference>
<reference evidence="15 16" key="1">
    <citation type="submission" date="2018-03" db="EMBL/GenBank/DDBJ databases">
        <authorList>
            <person name="Keele B.F."/>
        </authorList>
    </citation>
    <scope>NUCLEOTIDE SEQUENCE [LARGE SCALE GENOMIC DNA]</scope>
    <source>
        <strain evidence="15 16">D20</strain>
    </source>
</reference>
<dbReference type="PANTHER" id="PTHR30313:SF2">
    <property type="entry name" value="DNA PRIMASE"/>
    <property type="match status" value="1"/>
</dbReference>
<feature type="domain" description="Toprim" evidence="14">
    <location>
        <begin position="250"/>
        <end position="332"/>
    </location>
</feature>
<dbReference type="PANTHER" id="PTHR30313">
    <property type="entry name" value="DNA PRIMASE"/>
    <property type="match status" value="1"/>
</dbReference>
<dbReference type="InterPro" id="IPR036977">
    <property type="entry name" value="DNA_primase_Znf_CHC2"/>
</dbReference>
<comment type="subunit">
    <text evidence="12">Monomer. Interacts with DnaB.</text>
</comment>
<dbReference type="InterPro" id="IPR037068">
    <property type="entry name" value="DNA_primase_core_N_sf"/>
</dbReference>
<comment type="caution">
    <text evidence="15">The sequence shown here is derived from an EMBL/GenBank/DDBJ whole genome shotgun (WGS) entry which is preliminary data.</text>
</comment>
<dbReference type="AlphaFoldDB" id="A0A2T4ICY8"/>
<dbReference type="Gene3D" id="1.20.50.20">
    <property type="entry name" value="DnaG, RNA polymerase domain, helical bundle"/>
    <property type="match status" value="1"/>
</dbReference>
<keyword evidence="4 12" id="KW-0548">Nucleotidyltransferase</keyword>
<dbReference type="PROSITE" id="PS50880">
    <property type="entry name" value="TOPRIM"/>
    <property type="match status" value="1"/>
</dbReference>
<accession>A0A2T4ICY8</accession>
<dbReference type="Gene3D" id="1.10.860.10">
    <property type="entry name" value="DNAb Helicase, Chain A"/>
    <property type="match status" value="1"/>
</dbReference>
<dbReference type="GO" id="GO:0006269">
    <property type="term" value="P:DNA replication, synthesis of primer"/>
    <property type="evidence" value="ECO:0007669"/>
    <property type="project" value="UniProtKB-UniRule"/>
</dbReference>
<organism evidence="15 16">
    <name type="scientific">Pseudothauera lacus</name>
    <dbReference type="NCBI Taxonomy" id="2136175"/>
    <lineage>
        <taxon>Bacteria</taxon>
        <taxon>Pseudomonadati</taxon>
        <taxon>Pseudomonadota</taxon>
        <taxon>Betaproteobacteria</taxon>
        <taxon>Rhodocyclales</taxon>
        <taxon>Zoogloeaceae</taxon>
        <taxon>Pseudothauera</taxon>
    </lineage>
</organism>
<dbReference type="InterPro" id="IPR006171">
    <property type="entry name" value="TOPRIM_dom"/>
</dbReference>
<keyword evidence="11 12" id="KW-0804">Transcription</keyword>
<dbReference type="InterPro" id="IPR013173">
    <property type="entry name" value="DNA_primase_DnaG_DnaB-bd_dom"/>
</dbReference>
<dbReference type="Pfam" id="PF13155">
    <property type="entry name" value="Toprim_2"/>
    <property type="match status" value="1"/>
</dbReference>
<comment type="catalytic activity">
    <reaction evidence="12">
        <text>ssDNA + n NTP = ssDNA/pppN(pN)n-1 hybrid + (n-1) diphosphate.</text>
        <dbReference type="EC" id="2.7.7.101"/>
    </reaction>
</comment>
<dbReference type="InterPro" id="IPR002694">
    <property type="entry name" value="Znf_CHC2"/>
</dbReference>
<dbReference type="FunFam" id="3.40.1360.10:FF:000002">
    <property type="entry name" value="DNA primase"/>
    <property type="match status" value="1"/>
</dbReference>
<keyword evidence="9" id="KW-0460">Magnesium</keyword>
<name>A0A2T4ICY8_9RHOO</name>
<dbReference type="GO" id="GO:0000428">
    <property type="term" value="C:DNA-directed RNA polymerase complex"/>
    <property type="evidence" value="ECO:0007669"/>
    <property type="project" value="UniProtKB-KW"/>
</dbReference>
<keyword evidence="7 12" id="KW-0863">Zinc-finger</keyword>
<dbReference type="Pfam" id="PF01807">
    <property type="entry name" value="Zn_ribbon_DnaG"/>
    <property type="match status" value="1"/>
</dbReference>
<evidence type="ECO:0000256" key="10">
    <source>
        <dbReference type="ARBA" id="ARBA00023125"/>
    </source>
</evidence>
<feature type="region of interest" description="Disordered" evidence="13">
    <location>
        <begin position="423"/>
        <end position="460"/>
    </location>
</feature>
<dbReference type="EC" id="2.7.7.101" evidence="12"/>
<dbReference type="SUPFAM" id="SSF56731">
    <property type="entry name" value="DNA primase core"/>
    <property type="match status" value="1"/>
</dbReference>
<dbReference type="InterPro" id="IPR016136">
    <property type="entry name" value="DNA_helicase_N/primase_C"/>
</dbReference>
<dbReference type="Gene3D" id="3.90.980.10">
    <property type="entry name" value="DNA primase, catalytic core, N-terminal domain"/>
    <property type="match status" value="1"/>
</dbReference>
<dbReference type="InterPro" id="IPR030846">
    <property type="entry name" value="DnaG_bac"/>
</dbReference>
<dbReference type="SMART" id="SM00400">
    <property type="entry name" value="ZnF_CHCC"/>
    <property type="match status" value="1"/>
</dbReference>
<keyword evidence="10 12" id="KW-0238">DNA-binding</keyword>
<keyword evidence="1 12" id="KW-0240">DNA-directed RNA polymerase</keyword>
<feature type="zinc finger region" description="CHC2-type" evidence="12">
    <location>
        <begin position="37"/>
        <end position="61"/>
    </location>
</feature>
<keyword evidence="16" id="KW-1185">Reference proteome</keyword>
<dbReference type="SMART" id="SM00493">
    <property type="entry name" value="TOPRIM"/>
    <property type="match status" value="1"/>
</dbReference>
<evidence type="ECO:0000313" key="16">
    <source>
        <dbReference type="Proteomes" id="UP000241193"/>
    </source>
</evidence>
<dbReference type="Gene3D" id="3.40.1360.10">
    <property type="match status" value="1"/>
</dbReference>
<protein>
    <recommendedName>
        <fullName evidence="12">DNA primase</fullName>
        <ecNumber evidence="12">2.7.7.101</ecNumber>
    </recommendedName>
</protein>
<dbReference type="SUPFAM" id="SSF57783">
    <property type="entry name" value="Zinc beta-ribbon"/>
    <property type="match status" value="1"/>
</dbReference>
<dbReference type="GO" id="GO:1990077">
    <property type="term" value="C:primosome complex"/>
    <property type="evidence" value="ECO:0007669"/>
    <property type="project" value="UniProtKB-KW"/>
</dbReference>
<dbReference type="CDD" id="cd03364">
    <property type="entry name" value="TOPRIM_DnaG_primases"/>
    <property type="match status" value="1"/>
</dbReference>
<evidence type="ECO:0000256" key="7">
    <source>
        <dbReference type="ARBA" id="ARBA00022771"/>
    </source>
</evidence>
<evidence type="ECO:0000256" key="2">
    <source>
        <dbReference type="ARBA" id="ARBA00022515"/>
    </source>
</evidence>
<dbReference type="Proteomes" id="UP000241193">
    <property type="component" value="Unassembled WGS sequence"/>
</dbReference>
<proteinExistence type="inferred from homology"/>
<dbReference type="InterPro" id="IPR034151">
    <property type="entry name" value="TOPRIM_DnaG_bac"/>
</dbReference>
<dbReference type="Pfam" id="PF10410">
    <property type="entry name" value="DnaB_bind"/>
    <property type="match status" value="1"/>
</dbReference>
<sequence>MIPQSFIQDLLARVDIVDVIERYLPLKKSGANYFACCPFHGEKSASFSVSPSKQFYHCFGCGVHGSAIGFLMEYSGLGFIDAVKELAAMAGVQVPDDGKFSARNEDTHAPLVAAMNTAATFYREQLRHSRSAIDYLKRRGVSGEIAARFGIGYAPDEWQALQKVFPEYSARNLLDAGLVIDNDQGRRYDRFRGRIIFPIHDRRGRIIAFGGRVLDSGEPKYLNSPETPLFEKGRELYGLFLAQKPIRDSGFALVAEGYMDVVALAQYGIHNAVAALGTATTPHHINTLLRQTNRIVFCFDGDAAGRKAAWRALENALEALRDDATLAFLFLPEQHDPDSFVRAEGADAFLHAARNATPLAAFLVRSLREQCDMDSAEGRAAFVHQARPLVTRVGAPLLRLQLIKRIAEESALTQQEVETAFGLDAPAAQRFPPRDSAPFEARPGSTPRRQPAAARQRRKPPSTIDTLLRLILQHPAWAARLPVDLIPADSAEGLALIAIIDAISVGDLCPTGGLGALVERFRDSDHGATLARVAGELVDTEFDEAVVEVLFEDTLRKLQANAIDAEIARLTALAGNGGLESADRHRLSELLLEKRKLTAIGKVAEL</sequence>
<dbReference type="InterPro" id="IPR006295">
    <property type="entry name" value="DNA_primase_DnaG"/>
</dbReference>
<evidence type="ECO:0000313" key="15">
    <source>
        <dbReference type="EMBL" id="PTD95637.1"/>
    </source>
</evidence>
<dbReference type="GO" id="GO:0003677">
    <property type="term" value="F:DNA binding"/>
    <property type="evidence" value="ECO:0007669"/>
    <property type="project" value="UniProtKB-KW"/>
</dbReference>
<evidence type="ECO:0000256" key="1">
    <source>
        <dbReference type="ARBA" id="ARBA00022478"/>
    </source>
</evidence>
<evidence type="ECO:0000259" key="14">
    <source>
        <dbReference type="PROSITE" id="PS50880"/>
    </source>
</evidence>
<comment type="function">
    <text evidence="12">RNA polymerase that catalyzes the synthesis of short RNA molecules used as primers for DNA polymerase during DNA replication.</text>
</comment>
<dbReference type="SMART" id="SM00766">
    <property type="entry name" value="DnaG_DnaB_bind"/>
    <property type="match status" value="1"/>
</dbReference>
<keyword evidence="2 12" id="KW-0639">Primosome</keyword>
<dbReference type="GO" id="GO:0003899">
    <property type="term" value="F:DNA-directed RNA polymerase activity"/>
    <property type="evidence" value="ECO:0007669"/>
    <property type="project" value="UniProtKB-UniRule"/>
</dbReference>
<dbReference type="Gene3D" id="3.90.580.10">
    <property type="entry name" value="Zinc finger, CHC2-type domain"/>
    <property type="match status" value="1"/>
</dbReference>
<dbReference type="EMBL" id="PZKC01000011">
    <property type="protein sequence ID" value="PTD95637.1"/>
    <property type="molecule type" value="Genomic_DNA"/>
</dbReference>
<evidence type="ECO:0000256" key="12">
    <source>
        <dbReference type="HAMAP-Rule" id="MF_00974"/>
    </source>
</evidence>
<dbReference type="InterPro" id="IPR050219">
    <property type="entry name" value="DnaG_primase"/>
</dbReference>
<dbReference type="OrthoDB" id="9803773at2"/>
<dbReference type="HAMAP" id="MF_00974">
    <property type="entry name" value="DNA_primase_DnaG"/>
    <property type="match status" value="1"/>
</dbReference>
<dbReference type="InterPro" id="IPR019475">
    <property type="entry name" value="DNA_primase_DnaB-bd"/>
</dbReference>
<comment type="cofactor">
    <cofactor evidence="12">
        <name>Zn(2+)</name>
        <dbReference type="ChEBI" id="CHEBI:29105"/>
    </cofactor>
    <text evidence="12">Binds 1 zinc ion per monomer.</text>
</comment>
<keyword evidence="8 12" id="KW-0862">Zinc</keyword>
<dbReference type="InterPro" id="IPR013264">
    <property type="entry name" value="DNAG_N"/>
</dbReference>
<keyword evidence="3 12" id="KW-0808">Transferase</keyword>
<dbReference type="GO" id="GO:0008270">
    <property type="term" value="F:zinc ion binding"/>
    <property type="evidence" value="ECO:0007669"/>
    <property type="project" value="UniProtKB-UniRule"/>
</dbReference>
<keyword evidence="5 12" id="KW-0235">DNA replication</keyword>
<dbReference type="Pfam" id="PF08275">
    <property type="entry name" value="DNAG_N"/>
    <property type="match status" value="1"/>
</dbReference>
<comment type="similarity">
    <text evidence="12">Belongs to the DnaG primase family.</text>
</comment>
<evidence type="ECO:0000256" key="9">
    <source>
        <dbReference type="ARBA" id="ARBA00022842"/>
    </source>
</evidence>
<comment type="domain">
    <text evidence="12">Contains an N-terminal zinc-binding domain, a central core domain that contains the primase activity, and a C-terminal DnaB-binding domain.</text>
</comment>
<dbReference type="Pfam" id="PF08278">
    <property type="entry name" value="DnaG_DnaB_bind"/>
    <property type="match status" value="1"/>
</dbReference>
<dbReference type="RefSeq" id="WP_107494157.1">
    <property type="nucleotide sequence ID" value="NZ_PZKC01000011.1"/>
</dbReference>
<evidence type="ECO:0000256" key="8">
    <source>
        <dbReference type="ARBA" id="ARBA00022833"/>
    </source>
</evidence>
<dbReference type="FunFam" id="3.90.580.10:FF:000001">
    <property type="entry name" value="DNA primase"/>
    <property type="match status" value="1"/>
</dbReference>
<evidence type="ECO:0000256" key="3">
    <source>
        <dbReference type="ARBA" id="ARBA00022679"/>
    </source>
</evidence>
<gene>
    <name evidence="12" type="primary">dnaG</name>
    <name evidence="15" type="ORF">C8261_13010</name>
</gene>
<dbReference type="SUPFAM" id="SSF117023">
    <property type="entry name" value="DNA primase DnaG, C-terminal domain"/>
    <property type="match status" value="1"/>
</dbReference>
<evidence type="ECO:0000256" key="6">
    <source>
        <dbReference type="ARBA" id="ARBA00022723"/>
    </source>
</evidence>